<evidence type="ECO:0000256" key="1">
    <source>
        <dbReference type="SAM" id="Phobius"/>
    </source>
</evidence>
<keyword evidence="1" id="KW-1133">Transmembrane helix</keyword>
<feature type="transmembrane region" description="Helical" evidence="1">
    <location>
        <begin position="95"/>
        <end position="114"/>
    </location>
</feature>
<accession>A0AAD1XZE1</accession>
<reference evidence="2" key="1">
    <citation type="submission" date="2023-07" db="EMBL/GenBank/DDBJ databases">
        <authorList>
            <consortium name="AG Swart"/>
            <person name="Singh M."/>
            <person name="Singh A."/>
            <person name="Seah K."/>
            <person name="Emmerich C."/>
        </authorList>
    </citation>
    <scope>NUCLEOTIDE SEQUENCE</scope>
    <source>
        <strain evidence="2">DP1</strain>
    </source>
</reference>
<keyword evidence="1" id="KW-0812">Transmembrane</keyword>
<keyword evidence="3" id="KW-1185">Reference proteome</keyword>
<dbReference type="AlphaFoldDB" id="A0AAD1XZE1"/>
<feature type="transmembrane region" description="Helical" evidence="1">
    <location>
        <begin position="134"/>
        <end position="154"/>
    </location>
</feature>
<keyword evidence="1" id="KW-0472">Membrane</keyword>
<evidence type="ECO:0000313" key="2">
    <source>
        <dbReference type="EMBL" id="CAI2381481.1"/>
    </source>
</evidence>
<organism evidence="2 3">
    <name type="scientific">Euplotes crassus</name>
    <dbReference type="NCBI Taxonomy" id="5936"/>
    <lineage>
        <taxon>Eukaryota</taxon>
        <taxon>Sar</taxon>
        <taxon>Alveolata</taxon>
        <taxon>Ciliophora</taxon>
        <taxon>Intramacronucleata</taxon>
        <taxon>Spirotrichea</taxon>
        <taxon>Hypotrichia</taxon>
        <taxon>Euplotida</taxon>
        <taxon>Euplotidae</taxon>
        <taxon>Moneuplotes</taxon>
    </lineage>
</organism>
<comment type="caution">
    <text evidence="2">The sequence shown here is derived from an EMBL/GenBank/DDBJ whole genome shotgun (WGS) entry which is preliminary data.</text>
</comment>
<feature type="transmembrane region" description="Helical" evidence="1">
    <location>
        <begin position="24"/>
        <end position="41"/>
    </location>
</feature>
<sequence>MIKDKSYCLQFPKRHRLRDWRDEWYRYHLFWLVNIIQIVFIHSKCWVKSNTLHLVICYFNIAAMISSFLYANFWHIRWGGKLKVARKLLEYYTSIANILFVTVSFPLFLLTIGFEAIEINKMGELDWEIVQESIYNICLFLIPVIHSWILMKIWRKRRSEILKEEAKNKSAKRPLNNSVCRSELTNIGDGFSSQPSNPKFAMYFQ</sequence>
<dbReference type="EMBL" id="CAMPGE010023555">
    <property type="protein sequence ID" value="CAI2381481.1"/>
    <property type="molecule type" value="Genomic_DNA"/>
</dbReference>
<name>A0AAD1XZE1_EUPCR</name>
<feature type="transmembrane region" description="Helical" evidence="1">
    <location>
        <begin position="53"/>
        <end position="74"/>
    </location>
</feature>
<dbReference type="Proteomes" id="UP001295684">
    <property type="component" value="Unassembled WGS sequence"/>
</dbReference>
<evidence type="ECO:0000313" key="3">
    <source>
        <dbReference type="Proteomes" id="UP001295684"/>
    </source>
</evidence>
<proteinExistence type="predicted"/>
<protein>
    <submittedName>
        <fullName evidence="2">Uncharacterized protein</fullName>
    </submittedName>
</protein>
<gene>
    <name evidence="2" type="ORF">ECRASSUSDP1_LOCUS22937</name>
</gene>